<sequence>MSQPLWPSAWRLTCAPGVAEDDAKWLALMKDLEELDDVELGDDEIENPFAEEQPASLKQVLLPSSIAAEDTLRTVSCEGSAASATEDAQASPSVEPMTCEHEPIVDHEPIKENSFNEAAPSPTTSVYSDSGAEMEEAGETEEPENKPKLPLPTPPPFHPITKAPNIAMPGEGYDPTFVWKVWDILDRANYEKPNEAYLVQWCAKEHRICATWVWATTLFEDGFCNEILRIDMRKDQYGHLTKMLQKKAEELEEGVSLGVIEKFLAFLRSHRAPLACNVFSKNQLNRSITSFEGLWELKLNPGVYVVGAACARQIKHCFVLRVYGDKRPHRVFDRWYEGGEDDDFYDEPLENLLWIRRCHFIFRFECVVKVV</sequence>
<gene>
    <name evidence="2" type="ORF">JG687_00010928</name>
</gene>
<proteinExistence type="predicted"/>
<dbReference type="VEuPathDB" id="FungiDB:PC110_g4969"/>
<feature type="compositionally biased region" description="Polar residues" evidence="1">
    <location>
        <begin position="82"/>
        <end position="92"/>
    </location>
</feature>
<dbReference type="OrthoDB" id="128701at2759"/>
<feature type="compositionally biased region" description="Acidic residues" evidence="1">
    <location>
        <begin position="132"/>
        <end position="142"/>
    </location>
</feature>
<evidence type="ECO:0000256" key="1">
    <source>
        <dbReference type="SAM" id="MobiDB-lite"/>
    </source>
</evidence>
<organism evidence="2 3">
    <name type="scientific">Phytophthora cactorum</name>
    <dbReference type="NCBI Taxonomy" id="29920"/>
    <lineage>
        <taxon>Eukaryota</taxon>
        <taxon>Sar</taxon>
        <taxon>Stramenopiles</taxon>
        <taxon>Oomycota</taxon>
        <taxon>Peronosporomycetes</taxon>
        <taxon>Peronosporales</taxon>
        <taxon>Peronosporaceae</taxon>
        <taxon>Phytophthora</taxon>
    </lineage>
</organism>
<feature type="non-terminal residue" evidence="2">
    <location>
        <position position="1"/>
    </location>
</feature>
<protein>
    <submittedName>
        <fullName evidence="2">Uncharacterized protein</fullName>
    </submittedName>
</protein>
<dbReference type="Proteomes" id="UP000688947">
    <property type="component" value="Unassembled WGS sequence"/>
</dbReference>
<name>A0A8T1U8K0_9STRA</name>
<evidence type="ECO:0000313" key="3">
    <source>
        <dbReference type="Proteomes" id="UP000688947"/>
    </source>
</evidence>
<feature type="region of interest" description="Disordered" evidence="1">
    <location>
        <begin position="111"/>
        <end position="150"/>
    </location>
</feature>
<accession>A0A8T1U8K0</accession>
<reference evidence="2" key="1">
    <citation type="submission" date="2021-01" db="EMBL/GenBank/DDBJ databases">
        <title>Phytophthora aleatoria, a newly-described species from Pinus radiata is distinct from Phytophthora cactorum isolates based on comparative genomics.</title>
        <authorList>
            <person name="Mcdougal R."/>
            <person name="Panda P."/>
            <person name="Williams N."/>
            <person name="Studholme D.J."/>
        </authorList>
    </citation>
    <scope>NUCLEOTIDE SEQUENCE</scope>
    <source>
        <strain evidence="2">NZFS 3830</strain>
    </source>
</reference>
<dbReference type="AlphaFoldDB" id="A0A8T1U8K0"/>
<feature type="compositionally biased region" description="Polar residues" evidence="1">
    <location>
        <begin position="113"/>
        <end position="128"/>
    </location>
</feature>
<feature type="region of interest" description="Disordered" evidence="1">
    <location>
        <begin position="78"/>
        <end position="98"/>
    </location>
</feature>
<dbReference type="EMBL" id="JAENGZ010000643">
    <property type="protein sequence ID" value="KAG6955855.1"/>
    <property type="molecule type" value="Genomic_DNA"/>
</dbReference>
<dbReference type="VEuPathDB" id="FungiDB:PC110_g23074"/>
<comment type="caution">
    <text evidence="2">The sequence shown here is derived from an EMBL/GenBank/DDBJ whole genome shotgun (WGS) entry which is preliminary data.</text>
</comment>
<evidence type="ECO:0000313" key="2">
    <source>
        <dbReference type="EMBL" id="KAG6955855.1"/>
    </source>
</evidence>